<evidence type="ECO:0000313" key="5">
    <source>
        <dbReference type="RefSeq" id="XP_025418010.1"/>
    </source>
</evidence>
<organism evidence="1">
    <name type="scientific">Sipha flava</name>
    <name type="common">yellow sugarcane aphid</name>
    <dbReference type="NCBI Taxonomy" id="143950"/>
    <lineage>
        <taxon>Eukaryota</taxon>
        <taxon>Metazoa</taxon>
        <taxon>Ecdysozoa</taxon>
        <taxon>Arthropoda</taxon>
        <taxon>Hexapoda</taxon>
        <taxon>Insecta</taxon>
        <taxon>Pterygota</taxon>
        <taxon>Neoptera</taxon>
        <taxon>Paraneoptera</taxon>
        <taxon>Hemiptera</taxon>
        <taxon>Sternorrhyncha</taxon>
        <taxon>Aphidomorpha</taxon>
        <taxon>Aphidoidea</taxon>
        <taxon>Aphididae</taxon>
        <taxon>Sipha</taxon>
    </lineage>
</organism>
<keyword evidence="2" id="KW-1185">Reference proteome</keyword>
<reference evidence="1" key="1">
    <citation type="submission" date="2018-04" db="EMBL/GenBank/DDBJ databases">
        <title>Transcriptome assembly of Sipha flava.</title>
        <authorList>
            <person name="Scully E.D."/>
            <person name="Geib S.M."/>
            <person name="Palmer N.A."/>
            <person name="Koch K."/>
            <person name="Bradshaw J."/>
            <person name="Heng-Moss T."/>
            <person name="Sarath G."/>
        </authorList>
    </citation>
    <scope>NUCLEOTIDE SEQUENCE</scope>
</reference>
<dbReference type="OrthoDB" id="6609626at2759"/>
<dbReference type="RefSeq" id="XP_025418010.1">
    <property type="nucleotide sequence ID" value="XM_025562225.1"/>
</dbReference>
<dbReference type="AlphaFoldDB" id="A0A2S2QSP9"/>
<dbReference type="EMBL" id="GGMS01010949">
    <property type="protein sequence ID" value="MBY80152.1"/>
    <property type="molecule type" value="Transcribed_RNA"/>
</dbReference>
<dbReference type="RefSeq" id="XP_025418009.1">
    <property type="nucleotide sequence ID" value="XM_025562224.1"/>
</dbReference>
<dbReference type="RefSeq" id="XP_025418008.1">
    <property type="nucleotide sequence ID" value="XM_025562223.1"/>
</dbReference>
<dbReference type="Proteomes" id="UP000694846">
    <property type="component" value="Unplaced"/>
</dbReference>
<evidence type="ECO:0000313" key="1">
    <source>
        <dbReference type="EMBL" id="MBY80152.1"/>
    </source>
</evidence>
<sequence length="122" mass="14412">MWKYLLQICPALNIQKLHLDFEIGAYEAVKEIFPNVIIETCRFHLAQVWWRKINRESTLRSAYKDNNDKLGQWLKLFFGLPFLLPIDVDNAFIQLMAIYPDLEVGSLFSDYVLNTYIEHDSL</sequence>
<dbReference type="GeneID" id="112688837"/>
<gene>
    <name evidence="3 4 5" type="primary">LOC112688837</name>
    <name evidence="1" type="ORF">g.47276</name>
</gene>
<evidence type="ECO:0000313" key="4">
    <source>
        <dbReference type="RefSeq" id="XP_025418009.1"/>
    </source>
</evidence>
<proteinExistence type="predicted"/>
<reference evidence="3 4" key="2">
    <citation type="submission" date="2025-04" db="UniProtKB">
        <authorList>
            <consortium name="RefSeq"/>
        </authorList>
    </citation>
    <scope>IDENTIFICATION</scope>
    <source>
        <tissue evidence="3 4">Whole body</tissue>
    </source>
</reference>
<evidence type="ECO:0000313" key="2">
    <source>
        <dbReference type="Proteomes" id="UP000694846"/>
    </source>
</evidence>
<evidence type="ECO:0000313" key="3">
    <source>
        <dbReference type="RefSeq" id="XP_025418008.1"/>
    </source>
</evidence>
<accession>A0A2S2QSP9</accession>
<name>A0A2S2QSP9_9HEMI</name>
<protein>
    <submittedName>
        <fullName evidence="3 4">Uncharacterized protein LOC112688837</fullName>
    </submittedName>
</protein>